<evidence type="ECO:0000313" key="3">
    <source>
        <dbReference type="Proteomes" id="UP000000602"/>
    </source>
</evidence>
<comment type="similarity">
    <text evidence="1">Belongs to the vitamin uptake transporter (VUT/ECF) (TC 2.A.88) family. Q precursor transporter subfamily.</text>
</comment>
<feature type="transmembrane region" description="Helical" evidence="1">
    <location>
        <begin position="194"/>
        <end position="215"/>
    </location>
</feature>
<dbReference type="eggNOG" id="COG1738">
    <property type="taxonomic scope" value="Bacteria"/>
</dbReference>
<feature type="transmembrane region" description="Helical" evidence="1">
    <location>
        <begin position="29"/>
        <end position="45"/>
    </location>
</feature>
<dbReference type="EMBL" id="CR522870">
    <property type="protein sequence ID" value="CAG37574.1"/>
    <property type="molecule type" value="Genomic_DNA"/>
</dbReference>
<keyword evidence="1" id="KW-0813">Transport</keyword>
<evidence type="ECO:0000313" key="2">
    <source>
        <dbReference type="EMBL" id="CAG37574.1"/>
    </source>
</evidence>
<reference evidence="3" key="1">
    <citation type="journal article" date="2004" name="Environ. Microbiol.">
        <title>The genome of Desulfotalea psychrophila, a sulfate-reducing bacterium from permanently cold Arctic sediments.</title>
        <authorList>
            <person name="Rabus R."/>
            <person name="Ruepp A."/>
            <person name="Frickey T."/>
            <person name="Rattei T."/>
            <person name="Fartmann B."/>
            <person name="Stark M."/>
            <person name="Bauer M."/>
            <person name="Zibat A."/>
            <person name="Lombardot T."/>
            <person name="Becker I."/>
            <person name="Amann J."/>
            <person name="Gellner K."/>
            <person name="Teeling H."/>
            <person name="Leuschner W.D."/>
            <person name="Gloeckner F.-O."/>
            <person name="Lupas A.N."/>
            <person name="Amann R."/>
            <person name="Klenk H.-P."/>
        </authorList>
    </citation>
    <scope>NUCLEOTIDE SEQUENCE [LARGE SCALE GENOMIC DNA]</scope>
    <source>
        <strain evidence="3">DSM 12343 / LSv54</strain>
    </source>
</reference>
<comment type="function">
    <text evidence="1">Involved in the import of queuosine (Q) precursors, required for Q precursor salvage.</text>
</comment>
<organism evidence="2 3">
    <name type="scientific">Desulfotalea psychrophila (strain LSv54 / DSM 12343)</name>
    <dbReference type="NCBI Taxonomy" id="177439"/>
    <lineage>
        <taxon>Bacteria</taxon>
        <taxon>Pseudomonadati</taxon>
        <taxon>Thermodesulfobacteriota</taxon>
        <taxon>Desulfobulbia</taxon>
        <taxon>Desulfobulbales</taxon>
        <taxon>Desulfocapsaceae</taxon>
        <taxon>Desulfotalea</taxon>
    </lineage>
</organism>
<feature type="transmembrane region" description="Helical" evidence="1">
    <location>
        <begin position="158"/>
        <end position="182"/>
    </location>
</feature>
<dbReference type="RefSeq" id="WP_011190086.1">
    <property type="nucleotide sequence ID" value="NC_006138.1"/>
</dbReference>
<keyword evidence="3" id="KW-1185">Reference proteome</keyword>
<dbReference type="GO" id="GO:0005886">
    <property type="term" value="C:plasma membrane"/>
    <property type="evidence" value="ECO:0007669"/>
    <property type="project" value="UniProtKB-SubCell"/>
</dbReference>
<feature type="transmembrane region" description="Helical" evidence="1">
    <location>
        <begin position="51"/>
        <end position="72"/>
    </location>
</feature>
<dbReference type="Proteomes" id="UP000000602">
    <property type="component" value="Chromosome"/>
</dbReference>
<feature type="transmembrane region" description="Helical" evidence="1">
    <location>
        <begin position="6"/>
        <end position="24"/>
    </location>
</feature>
<feature type="transmembrane region" description="Helical" evidence="1">
    <location>
        <begin position="117"/>
        <end position="137"/>
    </location>
</feature>
<dbReference type="OrthoDB" id="7065604at2"/>
<keyword evidence="1" id="KW-0812">Transmembrane</keyword>
<dbReference type="STRING" id="177439.DP2845"/>
<evidence type="ECO:0000256" key="1">
    <source>
        <dbReference type="HAMAP-Rule" id="MF_02088"/>
    </source>
</evidence>
<dbReference type="Pfam" id="PF02592">
    <property type="entry name" value="Vut_1"/>
    <property type="match status" value="1"/>
</dbReference>
<keyword evidence="1" id="KW-1133">Transmembrane helix</keyword>
<keyword evidence="1" id="KW-1003">Cell membrane</keyword>
<dbReference type="HAMAP" id="MF_02088">
    <property type="entry name" value="Q_prec_transport"/>
    <property type="match status" value="1"/>
</dbReference>
<dbReference type="NCBIfam" id="TIGR00697">
    <property type="entry name" value="queuosine precursor transporter"/>
    <property type="match status" value="1"/>
</dbReference>
<gene>
    <name evidence="2" type="ordered locus">DP2845</name>
</gene>
<dbReference type="KEGG" id="dps:DP2845"/>
<dbReference type="PANTHER" id="PTHR34300">
    <property type="entry name" value="QUEUOSINE PRECURSOR TRANSPORTER-RELATED"/>
    <property type="match status" value="1"/>
</dbReference>
<proteinExistence type="inferred from homology"/>
<dbReference type="InterPro" id="IPR003744">
    <property type="entry name" value="YhhQ"/>
</dbReference>
<feature type="transmembrane region" description="Helical" evidence="1">
    <location>
        <begin position="84"/>
        <end position="105"/>
    </location>
</feature>
<dbReference type="AlphaFoldDB" id="Q6AJA6"/>
<protein>
    <recommendedName>
        <fullName evidence="1">Probable queuosine precursor transporter</fullName>
        <shortName evidence="1">Q precursor transporter</shortName>
    </recommendedName>
</protein>
<dbReference type="HOGENOM" id="CLU_075503_2_1_7"/>
<accession>Q6AJA6</accession>
<keyword evidence="1" id="KW-0472">Membrane</keyword>
<comment type="subcellular location">
    <subcellularLocation>
        <location evidence="1">Cell inner membrane</location>
        <topology evidence="1">Multi-pass membrane protein</topology>
    </subcellularLocation>
</comment>
<dbReference type="PANTHER" id="PTHR34300:SF2">
    <property type="entry name" value="QUEUOSINE PRECURSOR TRANSPORTER-RELATED"/>
    <property type="match status" value="1"/>
</dbReference>
<sequence>MNELMWVVMLLTNFSLILICYKIYGRMGLYLWIPISTIIANIQVLKLVEIMGVEATLGNIVYASSFLATDILSENHDRKDAKRAIGIGFLSLLSLTLLMQMALKFTPSANDFSQESLQTIFGLIPRIALASIVAYIISQSHDIWAFHWIKEKTKGKKLWLRNCLSTMVSQAIDTIVFIIIAFWGMYEWSVLVEIFWTTYLLKWVVAAADTPFLYLARWMKKEGHDCPDQAPGHAL</sequence>
<name>Q6AJA6_DESPS</name>
<dbReference type="GO" id="GO:0022857">
    <property type="term" value="F:transmembrane transporter activity"/>
    <property type="evidence" value="ECO:0007669"/>
    <property type="project" value="UniProtKB-UniRule"/>
</dbReference>
<keyword evidence="1" id="KW-0997">Cell inner membrane</keyword>